<dbReference type="Gene3D" id="3.30.565.10">
    <property type="entry name" value="Histidine kinase-like ATPase, C-terminal domain"/>
    <property type="match status" value="1"/>
</dbReference>
<feature type="domain" description="Histidine kinase" evidence="8">
    <location>
        <begin position="223"/>
        <end position="439"/>
    </location>
</feature>
<dbReference type="Proteomes" id="UP000075320">
    <property type="component" value="Unassembled WGS sequence"/>
</dbReference>
<dbReference type="InterPro" id="IPR036097">
    <property type="entry name" value="HisK_dim/P_sf"/>
</dbReference>
<dbReference type="InterPro" id="IPR036890">
    <property type="entry name" value="HATPase_C_sf"/>
</dbReference>
<dbReference type="InterPro" id="IPR050736">
    <property type="entry name" value="Sensor_HK_Regulatory"/>
</dbReference>
<dbReference type="PRINTS" id="PR00344">
    <property type="entry name" value="BCTRLSENSOR"/>
</dbReference>
<evidence type="ECO:0000256" key="4">
    <source>
        <dbReference type="ARBA" id="ARBA00022679"/>
    </source>
</evidence>
<dbReference type="GO" id="GO:0000155">
    <property type="term" value="F:phosphorelay sensor kinase activity"/>
    <property type="evidence" value="ECO:0007669"/>
    <property type="project" value="InterPro"/>
</dbReference>
<dbReference type="InterPro" id="IPR003594">
    <property type="entry name" value="HATPase_dom"/>
</dbReference>
<evidence type="ECO:0000256" key="6">
    <source>
        <dbReference type="ARBA" id="ARBA00023012"/>
    </source>
</evidence>
<feature type="transmembrane region" description="Helical" evidence="7">
    <location>
        <begin position="59"/>
        <end position="80"/>
    </location>
</feature>
<dbReference type="AlphaFoldDB" id="A0A150WEY2"/>
<sequence length="439" mass="49385">MENSSYLPEAQALQEVRQHDNYVKIDRAFGWLMIGQWVFGILAAVVISPYTWIGEAKQVHLHVWASVLLGGLICLFPFYLSRRQAGDFLTRHVMAVAQLLYSSLLIHLMGGRIEAHFHIFGSLAFLAYYRDAKVIYTASVVTVLDHLIRGYIYPLSVYGVLNASEWRWLEHTAWVIFEDVFLLIAIKNGLHEIKKSTMYEAALIKERERALNLSKIKTRFLSNMSHEIRTPLNSIVGYSDLLGQTPLNPEQQQYIGTIHRCTESLLGVVNDVLDISRIESGRLTVEKGAFDIRELQSTLQGIFAVQCEKKKIQLRVITEGDWPPMVTGDRHRLQQVLVNLLGNAVKFTQEGSVHLHLRRDGDCAIWSVSDTGIGIRPENQELVFGPFTQEDASTARKFGGSGLGLTISRALVEQMGGELKMQSTPGVGSVFEFSVKVIE</sequence>
<gene>
    <name evidence="9" type="ORF">AZI86_17960</name>
</gene>
<dbReference type="CDD" id="cd00082">
    <property type="entry name" value="HisKA"/>
    <property type="match status" value="1"/>
</dbReference>
<keyword evidence="7" id="KW-1133">Transmembrane helix</keyword>
<keyword evidence="3" id="KW-0597">Phosphoprotein</keyword>
<feature type="transmembrane region" description="Helical" evidence="7">
    <location>
        <begin position="92"/>
        <end position="113"/>
    </location>
</feature>
<dbReference type="EC" id="2.7.13.3" evidence="2"/>
<dbReference type="Pfam" id="PF02518">
    <property type="entry name" value="HATPase_c"/>
    <property type="match status" value="1"/>
</dbReference>
<keyword evidence="10" id="KW-1185">Reference proteome</keyword>
<dbReference type="PANTHER" id="PTHR43711:SF1">
    <property type="entry name" value="HISTIDINE KINASE 1"/>
    <property type="match status" value="1"/>
</dbReference>
<evidence type="ECO:0000256" key="2">
    <source>
        <dbReference type="ARBA" id="ARBA00012438"/>
    </source>
</evidence>
<evidence type="ECO:0000259" key="8">
    <source>
        <dbReference type="PROSITE" id="PS50109"/>
    </source>
</evidence>
<keyword evidence="7" id="KW-0472">Membrane</keyword>
<dbReference type="OrthoDB" id="5288116at2"/>
<name>A0A150WEY2_BDEBC</name>
<dbReference type="RefSeq" id="WP_061836671.1">
    <property type="nucleotide sequence ID" value="NZ_LUKE01000006.1"/>
</dbReference>
<accession>A0A150WEY2</accession>
<evidence type="ECO:0000256" key="5">
    <source>
        <dbReference type="ARBA" id="ARBA00022777"/>
    </source>
</evidence>
<proteinExistence type="predicted"/>
<dbReference type="SMART" id="SM00387">
    <property type="entry name" value="HATPase_c"/>
    <property type="match status" value="1"/>
</dbReference>
<keyword evidence="4" id="KW-0808">Transferase</keyword>
<dbReference type="SUPFAM" id="SSF47384">
    <property type="entry name" value="Homodimeric domain of signal transducing histidine kinase"/>
    <property type="match status" value="1"/>
</dbReference>
<evidence type="ECO:0000256" key="7">
    <source>
        <dbReference type="SAM" id="Phobius"/>
    </source>
</evidence>
<dbReference type="Pfam" id="PF00512">
    <property type="entry name" value="HisKA"/>
    <property type="match status" value="1"/>
</dbReference>
<keyword evidence="7" id="KW-0812">Transmembrane</keyword>
<evidence type="ECO:0000256" key="3">
    <source>
        <dbReference type="ARBA" id="ARBA00022553"/>
    </source>
</evidence>
<dbReference type="PANTHER" id="PTHR43711">
    <property type="entry name" value="TWO-COMPONENT HISTIDINE KINASE"/>
    <property type="match status" value="1"/>
</dbReference>
<comment type="caution">
    <text evidence="9">The sequence shown here is derived from an EMBL/GenBank/DDBJ whole genome shotgun (WGS) entry which is preliminary data.</text>
</comment>
<dbReference type="InterPro" id="IPR004358">
    <property type="entry name" value="Sig_transdc_His_kin-like_C"/>
</dbReference>
<dbReference type="FunFam" id="3.30.565.10:FF:000010">
    <property type="entry name" value="Sensor histidine kinase RcsC"/>
    <property type="match status" value="1"/>
</dbReference>
<evidence type="ECO:0000256" key="1">
    <source>
        <dbReference type="ARBA" id="ARBA00000085"/>
    </source>
</evidence>
<evidence type="ECO:0000313" key="9">
    <source>
        <dbReference type="EMBL" id="KYG61589.1"/>
    </source>
</evidence>
<protein>
    <recommendedName>
        <fullName evidence="2">histidine kinase</fullName>
        <ecNumber evidence="2">2.7.13.3</ecNumber>
    </recommendedName>
</protein>
<organism evidence="9 10">
    <name type="scientific">Bdellovibrio bacteriovorus</name>
    <dbReference type="NCBI Taxonomy" id="959"/>
    <lineage>
        <taxon>Bacteria</taxon>
        <taxon>Pseudomonadati</taxon>
        <taxon>Bdellovibrionota</taxon>
        <taxon>Bdellovibrionia</taxon>
        <taxon>Bdellovibrionales</taxon>
        <taxon>Pseudobdellovibrionaceae</taxon>
        <taxon>Bdellovibrio</taxon>
    </lineage>
</organism>
<dbReference type="PROSITE" id="PS50109">
    <property type="entry name" value="HIS_KIN"/>
    <property type="match status" value="1"/>
</dbReference>
<evidence type="ECO:0000313" key="10">
    <source>
        <dbReference type="Proteomes" id="UP000075320"/>
    </source>
</evidence>
<feature type="transmembrane region" description="Helical" evidence="7">
    <location>
        <begin position="28"/>
        <end position="47"/>
    </location>
</feature>
<dbReference type="SMART" id="SM00388">
    <property type="entry name" value="HisKA"/>
    <property type="match status" value="1"/>
</dbReference>
<comment type="catalytic activity">
    <reaction evidence="1">
        <text>ATP + protein L-histidine = ADP + protein N-phospho-L-histidine.</text>
        <dbReference type="EC" id="2.7.13.3"/>
    </reaction>
</comment>
<reference evidence="9 10" key="1">
    <citation type="submission" date="2016-03" db="EMBL/GenBank/DDBJ databases">
        <authorList>
            <person name="Ploux O."/>
        </authorList>
    </citation>
    <scope>NUCLEOTIDE SEQUENCE [LARGE SCALE GENOMIC DNA]</scope>
    <source>
        <strain evidence="9 10">R0</strain>
    </source>
</reference>
<keyword evidence="5" id="KW-0418">Kinase</keyword>
<dbReference type="InterPro" id="IPR005467">
    <property type="entry name" value="His_kinase_dom"/>
</dbReference>
<dbReference type="SUPFAM" id="SSF55874">
    <property type="entry name" value="ATPase domain of HSP90 chaperone/DNA topoisomerase II/histidine kinase"/>
    <property type="match status" value="1"/>
</dbReference>
<dbReference type="EMBL" id="LUKE01000006">
    <property type="protein sequence ID" value="KYG61589.1"/>
    <property type="molecule type" value="Genomic_DNA"/>
</dbReference>
<dbReference type="InterPro" id="IPR003661">
    <property type="entry name" value="HisK_dim/P_dom"/>
</dbReference>
<keyword evidence="6" id="KW-0902">Two-component regulatory system</keyword>
<dbReference type="CDD" id="cd16922">
    <property type="entry name" value="HATPase_EvgS-ArcB-TorS-like"/>
    <property type="match status" value="1"/>
</dbReference>
<dbReference type="Gene3D" id="1.10.287.130">
    <property type="match status" value="1"/>
</dbReference>